<dbReference type="PROSITE" id="PS50157">
    <property type="entry name" value="ZINC_FINGER_C2H2_2"/>
    <property type="match status" value="9"/>
</dbReference>
<dbReference type="GO" id="GO:0008270">
    <property type="term" value="F:zinc ion binding"/>
    <property type="evidence" value="ECO:0007669"/>
    <property type="project" value="UniProtKB-KW"/>
</dbReference>
<keyword evidence="2" id="KW-0479">Metal-binding</keyword>
<dbReference type="Gene3D" id="3.30.160.60">
    <property type="entry name" value="Classic Zinc Finger"/>
    <property type="match status" value="6"/>
</dbReference>
<dbReference type="SUPFAM" id="SSF57667">
    <property type="entry name" value="beta-beta-alpha zinc fingers"/>
    <property type="match status" value="4"/>
</dbReference>
<dbReference type="PANTHER" id="PTHR46179">
    <property type="entry name" value="ZINC FINGER PROTEIN"/>
    <property type="match status" value="1"/>
</dbReference>
<feature type="domain" description="C2H2-type" evidence="11">
    <location>
        <begin position="185"/>
        <end position="215"/>
    </location>
</feature>
<evidence type="ECO:0000259" key="11">
    <source>
        <dbReference type="PROSITE" id="PS50157"/>
    </source>
</evidence>
<feature type="domain" description="C2H2-type" evidence="11">
    <location>
        <begin position="99"/>
        <end position="127"/>
    </location>
</feature>
<dbReference type="STRING" id="597456.A0A0L7QTR0"/>
<evidence type="ECO:0000256" key="6">
    <source>
        <dbReference type="ARBA" id="ARBA00023015"/>
    </source>
</evidence>
<dbReference type="OrthoDB" id="2687452at2759"/>
<dbReference type="PANTHER" id="PTHR46179:SF13">
    <property type="entry name" value="C2H2-TYPE DOMAIN-CONTAINING PROTEIN"/>
    <property type="match status" value="1"/>
</dbReference>
<keyword evidence="5" id="KW-0862">Zinc</keyword>
<dbReference type="FunFam" id="3.30.160.60:FF:000446">
    <property type="entry name" value="Zinc finger protein"/>
    <property type="match status" value="1"/>
</dbReference>
<comment type="subcellular location">
    <subcellularLocation>
        <location evidence="1">Nucleus</location>
    </subcellularLocation>
</comment>
<dbReference type="InterPro" id="IPR036236">
    <property type="entry name" value="Znf_C2H2_sf"/>
</dbReference>
<dbReference type="GO" id="GO:0005634">
    <property type="term" value="C:nucleus"/>
    <property type="evidence" value="ECO:0007669"/>
    <property type="project" value="UniProtKB-SubCell"/>
</dbReference>
<gene>
    <name evidence="12" type="ORF">WH47_06196</name>
</gene>
<feature type="domain" description="C2H2-type" evidence="11">
    <location>
        <begin position="129"/>
        <end position="152"/>
    </location>
</feature>
<keyword evidence="8" id="KW-0539">Nucleus</keyword>
<keyword evidence="3" id="KW-0677">Repeat</keyword>
<evidence type="ECO:0000256" key="1">
    <source>
        <dbReference type="ARBA" id="ARBA00004123"/>
    </source>
</evidence>
<dbReference type="PROSITE" id="PS00028">
    <property type="entry name" value="ZINC_FINGER_C2H2_1"/>
    <property type="match status" value="8"/>
</dbReference>
<evidence type="ECO:0000256" key="2">
    <source>
        <dbReference type="ARBA" id="ARBA00022723"/>
    </source>
</evidence>
<keyword evidence="4 9" id="KW-0863">Zinc-finger</keyword>
<feature type="domain" description="C2H2-type" evidence="11">
    <location>
        <begin position="273"/>
        <end position="301"/>
    </location>
</feature>
<keyword evidence="13" id="KW-1185">Reference proteome</keyword>
<accession>A0A0L7QTR0</accession>
<evidence type="ECO:0000256" key="5">
    <source>
        <dbReference type="ARBA" id="ARBA00022833"/>
    </source>
</evidence>
<dbReference type="SMART" id="SM00355">
    <property type="entry name" value="ZnF_C2H2"/>
    <property type="match status" value="9"/>
</dbReference>
<feature type="region of interest" description="Disordered" evidence="10">
    <location>
        <begin position="300"/>
        <end position="319"/>
    </location>
</feature>
<dbReference type="FunFam" id="3.30.160.60:FF:000125">
    <property type="entry name" value="Putative zinc finger protein 143"/>
    <property type="match status" value="1"/>
</dbReference>
<feature type="domain" description="C2H2-type" evidence="11">
    <location>
        <begin position="243"/>
        <end position="273"/>
    </location>
</feature>
<dbReference type="Pfam" id="PF13894">
    <property type="entry name" value="zf-C2H2_4"/>
    <property type="match status" value="1"/>
</dbReference>
<feature type="compositionally biased region" description="Basic residues" evidence="10">
    <location>
        <begin position="303"/>
        <end position="315"/>
    </location>
</feature>
<feature type="region of interest" description="Disordered" evidence="10">
    <location>
        <begin position="1"/>
        <end position="29"/>
    </location>
</feature>
<dbReference type="Pfam" id="PF00096">
    <property type="entry name" value="zf-C2H2"/>
    <property type="match status" value="6"/>
</dbReference>
<organism evidence="12 13">
    <name type="scientific">Habropoda laboriosa</name>
    <dbReference type="NCBI Taxonomy" id="597456"/>
    <lineage>
        <taxon>Eukaryota</taxon>
        <taxon>Metazoa</taxon>
        <taxon>Ecdysozoa</taxon>
        <taxon>Arthropoda</taxon>
        <taxon>Hexapoda</taxon>
        <taxon>Insecta</taxon>
        <taxon>Pterygota</taxon>
        <taxon>Neoptera</taxon>
        <taxon>Endopterygota</taxon>
        <taxon>Hymenoptera</taxon>
        <taxon>Apocrita</taxon>
        <taxon>Aculeata</taxon>
        <taxon>Apoidea</taxon>
        <taxon>Anthophila</taxon>
        <taxon>Apidae</taxon>
        <taxon>Habropoda</taxon>
    </lineage>
</organism>
<dbReference type="GO" id="GO:0006357">
    <property type="term" value="P:regulation of transcription by RNA polymerase II"/>
    <property type="evidence" value="ECO:0007669"/>
    <property type="project" value="TreeGrafter"/>
</dbReference>
<feature type="domain" description="C2H2-type" evidence="11">
    <location>
        <begin position="214"/>
        <end position="241"/>
    </location>
</feature>
<proteinExistence type="predicted"/>
<evidence type="ECO:0000313" key="13">
    <source>
        <dbReference type="Proteomes" id="UP000053825"/>
    </source>
</evidence>
<evidence type="ECO:0000256" key="10">
    <source>
        <dbReference type="SAM" id="MobiDB-lite"/>
    </source>
</evidence>
<keyword evidence="7" id="KW-0804">Transcription</keyword>
<evidence type="ECO:0000256" key="9">
    <source>
        <dbReference type="PROSITE-ProRule" id="PRU00042"/>
    </source>
</evidence>
<dbReference type="AlphaFoldDB" id="A0A0L7QTR0"/>
<evidence type="ECO:0000256" key="3">
    <source>
        <dbReference type="ARBA" id="ARBA00022737"/>
    </source>
</evidence>
<evidence type="ECO:0000256" key="8">
    <source>
        <dbReference type="ARBA" id="ARBA00023242"/>
    </source>
</evidence>
<keyword evidence="6" id="KW-0805">Transcription regulation</keyword>
<evidence type="ECO:0000313" key="12">
    <source>
        <dbReference type="EMBL" id="KOC61939.1"/>
    </source>
</evidence>
<reference evidence="12 13" key="1">
    <citation type="submission" date="2015-07" db="EMBL/GenBank/DDBJ databases">
        <title>The genome of Habropoda laboriosa.</title>
        <authorList>
            <person name="Pan H."/>
            <person name="Kapheim K."/>
        </authorList>
    </citation>
    <scope>NUCLEOTIDE SEQUENCE [LARGE SCALE GENOMIC DNA]</scope>
    <source>
        <strain evidence="12">0110345459</strain>
    </source>
</reference>
<evidence type="ECO:0000256" key="4">
    <source>
        <dbReference type="ARBA" id="ARBA00022771"/>
    </source>
</evidence>
<sequence length="368" mass="43200">MGQDKNSESNSVLSESENHGALENAVVSTETKKDVKPHKCTFAGCDAAFRRPSKLARHIRYHTGERCYKCNHPQCNKAYTNACHLKRHMETHSSIKKLYVCPKCSLHISNAHNLKRHLSAIHGDHNNKLVCQECNETFAKKYQLKAHVAIHSSISYTCDQCNKNFKDCKKFDRHKTNHEKGRKRYPCTMPECNEVFEKWVLLCAHIRTQHVYDYKCTTCGKVFLSKQHLKRHSEVHMESRSVISCPFEKCPRVYYFKRNLTTHIRTYHLEDKYECDICKIKIGTKRRLEEHIQKLHMSEKKIKQIKRKSQRRKRKDAGMPKKSVITKLVGVNLPAKIEKMVLERKDNIPFIEQFAMVLRSRKLKNDYS</sequence>
<dbReference type="InterPro" id="IPR051061">
    <property type="entry name" value="Zinc_finger_trans_reg"/>
</dbReference>
<protein>
    <submittedName>
        <fullName evidence="12">Transcription factor IIIA</fullName>
    </submittedName>
</protein>
<dbReference type="InterPro" id="IPR013087">
    <property type="entry name" value="Znf_C2H2_type"/>
</dbReference>
<feature type="domain" description="C2H2-type" evidence="11">
    <location>
        <begin position="38"/>
        <end position="67"/>
    </location>
</feature>
<feature type="domain" description="C2H2-type" evidence="11">
    <location>
        <begin position="68"/>
        <end position="97"/>
    </location>
</feature>
<dbReference type="Proteomes" id="UP000053825">
    <property type="component" value="Unassembled WGS sequence"/>
</dbReference>
<dbReference type="EMBL" id="KQ414742">
    <property type="protein sequence ID" value="KOC61939.1"/>
    <property type="molecule type" value="Genomic_DNA"/>
</dbReference>
<name>A0A0L7QTR0_9HYME</name>
<feature type="domain" description="C2H2-type" evidence="11">
    <location>
        <begin position="156"/>
        <end position="183"/>
    </location>
</feature>
<evidence type="ECO:0000256" key="7">
    <source>
        <dbReference type="ARBA" id="ARBA00023163"/>
    </source>
</evidence>